<comment type="caution">
    <text evidence="2">The sequence shown here is derived from an EMBL/GenBank/DDBJ whole genome shotgun (WGS) entry which is preliminary data.</text>
</comment>
<evidence type="ECO:0000256" key="1">
    <source>
        <dbReference type="SAM" id="Phobius"/>
    </source>
</evidence>
<organism evidence="2 3">
    <name type="scientific">Nitratireductor aquibiodomus RA22</name>
    <dbReference type="NCBI Taxonomy" id="1189611"/>
    <lineage>
        <taxon>Bacteria</taxon>
        <taxon>Pseudomonadati</taxon>
        <taxon>Pseudomonadota</taxon>
        <taxon>Alphaproteobacteria</taxon>
        <taxon>Hyphomicrobiales</taxon>
        <taxon>Phyllobacteriaceae</taxon>
        <taxon>Nitratireductor</taxon>
    </lineage>
</organism>
<reference evidence="2 3" key="1">
    <citation type="journal article" date="2012" name="J. Bacteriol.">
        <title>Genome Sequence of Nitratireductor aquibiodomus Strain RA22.</title>
        <authorList>
            <person name="Singh A."/>
            <person name="Jangir P.K."/>
            <person name="Kumari C."/>
            <person name="Sharma R."/>
        </authorList>
    </citation>
    <scope>NUCLEOTIDE SEQUENCE [LARGE SCALE GENOMIC DNA]</scope>
    <source>
        <strain evidence="2 3">RA22</strain>
    </source>
</reference>
<evidence type="ECO:0000313" key="2">
    <source>
        <dbReference type="EMBL" id="EIM76369.1"/>
    </source>
</evidence>
<keyword evidence="1" id="KW-1133">Transmembrane helix</keyword>
<dbReference type="EMBL" id="AJXZ01000012">
    <property type="protein sequence ID" value="EIM76369.1"/>
    <property type="molecule type" value="Genomic_DNA"/>
</dbReference>
<proteinExistence type="predicted"/>
<keyword evidence="1" id="KW-0812">Transmembrane</keyword>
<dbReference type="PATRIC" id="fig|1189611.3.peg.1195"/>
<feature type="transmembrane region" description="Helical" evidence="1">
    <location>
        <begin position="134"/>
        <end position="152"/>
    </location>
</feature>
<evidence type="ECO:0000313" key="3">
    <source>
        <dbReference type="Proteomes" id="UP000004622"/>
    </source>
</evidence>
<sequence>MLAGMRLISPSNPRRSALGDRLSLAFSFAAYGILRKTLPIGPSQGFFLEVLILALPALGYLIWLGASGEAHFTLSNPADIALLIGCGPVTAIPLILFAMGAKRLRYSTIGIMQYTAPTMIFLIAVFVFKEPFGGGKAVAFAFIWAALPFIAGRCCATRAGQKIAAPEGAANETRDAGKGCGGHRRVRDGVRGTCEAGER</sequence>
<dbReference type="Proteomes" id="UP000004622">
    <property type="component" value="Unassembled WGS sequence"/>
</dbReference>
<dbReference type="InterPro" id="IPR037185">
    <property type="entry name" value="EmrE-like"/>
</dbReference>
<feature type="transmembrane region" description="Helical" evidence="1">
    <location>
        <begin position="78"/>
        <end position="99"/>
    </location>
</feature>
<accession>I5C3G7</accession>
<name>I5C3G7_9HYPH</name>
<dbReference type="SUPFAM" id="SSF103481">
    <property type="entry name" value="Multidrug resistance efflux transporter EmrE"/>
    <property type="match status" value="1"/>
</dbReference>
<dbReference type="AlphaFoldDB" id="I5C3G7"/>
<keyword evidence="1" id="KW-0472">Membrane</keyword>
<gene>
    <name evidence="2" type="ORF">A33O_05860</name>
</gene>
<feature type="transmembrane region" description="Helical" evidence="1">
    <location>
        <begin position="111"/>
        <end position="128"/>
    </location>
</feature>
<feature type="transmembrane region" description="Helical" evidence="1">
    <location>
        <begin position="46"/>
        <end position="66"/>
    </location>
</feature>
<protein>
    <submittedName>
        <fullName evidence="2">RarD protein, DMT superfamily transporter</fullName>
    </submittedName>
</protein>